<dbReference type="SMART" id="SM00557">
    <property type="entry name" value="IG_FLMN"/>
    <property type="match status" value="4"/>
</dbReference>
<dbReference type="InterPro" id="IPR001298">
    <property type="entry name" value="Filamin/ABP280_rpt"/>
</dbReference>
<gene>
    <name evidence="5" type="ORF">PoB_004931600</name>
</gene>
<feature type="repeat" description="Filamin" evidence="3">
    <location>
        <begin position="257"/>
        <end position="307"/>
    </location>
</feature>
<dbReference type="InterPro" id="IPR017868">
    <property type="entry name" value="Filamin/ABP280_repeat-like"/>
</dbReference>
<dbReference type="SUPFAM" id="SSF81296">
    <property type="entry name" value="E set domains"/>
    <property type="match status" value="5"/>
</dbReference>
<feature type="repeat" description="Filamin" evidence="3">
    <location>
        <begin position="1"/>
        <end position="106"/>
    </location>
</feature>
<evidence type="ECO:0000256" key="4">
    <source>
        <dbReference type="SAM" id="MobiDB-lite"/>
    </source>
</evidence>
<name>A0AAV4BHJ0_9GAST</name>
<dbReference type="PROSITE" id="PS50194">
    <property type="entry name" value="FILAMIN_REPEAT"/>
    <property type="match status" value="4"/>
</dbReference>
<dbReference type="Gene3D" id="2.60.40.10">
    <property type="entry name" value="Immunoglobulins"/>
    <property type="match status" value="5"/>
</dbReference>
<sequence length="484" mass="53235">MAAANVPTSFRVDMRNAGDAKLNVRVVSPYGKELPVHVQGNAKSGLRIDYTPYEVAPYGKELPVHVQGNAKSGLRIDYTPYEVGIYKVFVECAGVPAKGSPFNCNVFDPSLIRINAPGRAYFGRPIHFNLDTSAAGRGKLDFQVTCRGHDVPTRLREVGAERFDVSFTPQHAAPHRVHVNFNDMEVPGEPHAQSKPALFWLHNFKPFLHYFADAVATLNLIATAVDEDDDDDDEKEEKEEEDDNDDDDDDGVYDENSPNGNTLPARLSHHGNNTSRVSFTPLEVGLHRVHVMVGDTPVSGSPFTCSVYDPAACRITDVDKTAKREREIGFIIDSSAAGAGTLEVEVTHRGQAVRTECYKQAEGRYHYTFRPKEVGRYEVKATFNGDSIPGTPLIIDVEEDTPTFIRINFSSSEPMRSNGRNWFLLQMNGQTVDRGSLSVLIKGCQALASLSSADGQLDSSSHRMKPPILSHPTTLPVLPLDAVA</sequence>
<evidence type="ECO:0000313" key="5">
    <source>
        <dbReference type="EMBL" id="GFO22811.1"/>
    </source>
</evidence>
<keyword evidence="6" id="KW-1185">Reference proteome</keyword>
<dbReference type="Proteomes" id="UP000735302">
    <property type="component" value="Unassembled WGS sequence"/>
</dbReference>
<dbReference type="PANTHER" id="PTHR38537:SF16">
    <property type="entry name" value="CALPONIN-HOMOLOGY (CH) DOMAIN-CONTAINING PROTEIN"/>
    <property type="match status" value="1"/>
</dbReference>
<dbReference type="InterPro" id="IPR044801">
    <property type="entry name" value="Filamin"/>
</dbReference>
<organism evidence="5 6">
    <name type="scientific">Plakobranchus ocellatus</name>
    <dbReference type="NCBI Taxonomy" id="259542"/>
    <lineage>
        <taxon>Eukaryota</taxon>
        <taxon>Metazoa</taxon>
        <taxon>Spiralia</taxon>
        <taxon>Lophotrochozoa</taxon>
        <taxon>Mollusca</taxon>
        <taxon>Gastropoda</taxon>
        <taxon>Heterobranchia</taxon>
        <taxon>Euthyneura</taxon>
        <taxon>Panpulmonata</taxon>
        <taxon>Sacoglossa</taxon>
        <taxon>Placobranchoidea</taxon>
        <taxon>Plakobranchidae</taxon>
        <taxon>Plakobranchus</taxon>
    </lineage>
</organism>
<feature type="region of interest" description="Disordered" evidence="4">
    <location>
        <begin position="225"/>
        <end position="274"/>
    </location>
</feature>
<dbReference type="PANTHER" id="PTHR38537">
    <property type="entry name" value="JITTERBUG, ISOFORM N"/>
    <property type="match status" value="1"/>
</dbReference>
<proteinExistence type="inferred from homology"/>
<comment type="caution">
    <text evidence="5">The sequence shown here is derived from an EMBL/GenBank/DDBJ whole genome shotgun (WGS) entry which is preliminary data.</text>
</comment>
<dbReference type="AlphaFoldDB" id="A0AAV4BHJ0"/>
<accession>A0AAV4BHJ0</accession>
<dbReference type="GO" id="GO:0030036">
    <property type="term" value="P:actin cytoskeleton organization"/>
    <property type="evidence" value="ECO:0007669"/>
    <property type="project" value="InterPro"/>
</dbReference>
<evidence type="ECO:0000256" key="1">
    <source>
        <dbReference type="ARBA" id="ARBA00009238"/>
    </source>
</evidence>
<evidence type="ECO:0000256" key="2">
    <source>
        <dbReference type="ARBA" id="ARBA00022737"/>
    </source>
</evidence>
<feature type="repeat" description="Filamin" evidence="3">
    <location>
        <begin position="104"/>
        <end position="190"/>
    </location>
</feature>
<feature type="repeat" description="Filamin" evidence="3">
    <location>
        <begin position="330"/>
        <end position="397"/>
    </location>
</feature>
<reference evidence="5 6" key="1">
    <citation type="journal article" date="2021" name="Elife">
        <title>Chloroplast acquisition without the gene transfer in kleptoplastic sea slugs, Plakobranchus ocellatus.</title>
        <authorList>
            <person name="Maeda T."/>
            <person name="Takahashi S."/>
            <person name="Yoshida T."/>
            <person name="Shimamura S."/>
            <person name="Takaki Y."/>
            <person name="Nagai Y."/>
            <person name="Toyoda A."/>
            <person name="Suzuki Y."/>
            <person name="Arimoto A."/>
            <person name="Ishii H."/>
            <person name="Satoh N."/>
            <person name="Nishiyama T."/>
            <person name="Hasebe M."/>
            <person name="Maruyama T."/>
            <person name="Minagawa J."/>
            <person name="Obokata J."/>
            <person name="Shigenobu S."/>
        </authorList>
    </citation>
    <scope>NUCLEOTIDE SEQUENCE [LARGE SCALE GENOMIC DNA]</scope>
</reference>
<evidence type="ECO:0000313" key="6">
    <source>
        <dbReference type="Proteomes" id="UP000735302"/>
    </source>
</evidence>
<evidence type="ECO:0000256" key="3">
    <source>
        <dbReference type="PROSITE-ProRule" id="PRU00087"/>
    </source>
</evidence>
<feature type="compositionally biased region" description="Acidic residues" evidence="4">
    <location>
        <begin position="225"/>
        <end position="253"/>
    </location>
</feature>
<dbReference type="InterPro" id="IPR013783">
    <property type="entry name" value="Ig-like_fold"/>
</dbReference>
<dbReference type="EMBL" id="BLXT01005456">
    <property type="protein sequence ID" value="GFO22811.1"/>
    <property type="molecule type" value="Genomic_DNA"/>
</dbReference>
<dbReference type="Pfam" id="PF00630">
    <property type="entry name" value="Filamin"/>
    <property type="match status" value="4"/>
</dbReference>
<keyword evidence="2" id="KW-0677">Repeat</keyword>
<protein>
    <submittedName>
        <fullName evidence="5">Low quality protein: filamin-a-like</fullName>
    </submittedName>
</protein>
<comment type="similarity">
    <text evidence="1">Belongs to the filamin family.</text>
</comment>
<dbReference type="InterPro" id="IPR014756">
    <property type="entry name" value="Ig_E-set"/>
</dbReference>
<dbReference type="GO" id="GO:0051015">
    <property type="term" value="F:actin filament binding"/>
    <property type="evidence" value="ECO:0007669"/>
    <property type="project" value="InterPro"/>
</dbReference>